<feature type="domain" description="BTB" evidence="3">
    <location>
        <begin position="53"/>
        <end position="120"/>
    </location>
</feature>
<dbReference type="SMART" id="SM00225">
    <property type="entry name" value="BTB"/>
    <property type="match status" value="1"/>
</dbReference>
<dbReference type="EMBL" id="JAODUP010000463">
    <property type="protein sequence ID" value="KAK2149171.1"/>
    <property type="molecule type" value="Genomic_DNA"/>
</dbReference>
<dbReference type="PROSITE" id="PS50097">
    <property type="entry name" value="BTB"/>
    <property type="match status" value="1"/>
</dbReference>
<evidence type="ECO:0000259" key="3">
    <source>
        <dbReference type="PROSITE" id="PS50097"/>
    </source>
</evidence>
<evidence type="ECO:0000256" key="2">
    <source>
        <dbReference type="ARBA" id="ARBA00022737"/>
    </source>
</evidence>
<dbReference type="Pfam" id="PF00651">
    <property type="entry name" value="BTB"/>
    <property type="match status" value="1"/>
</dbReference>
<dbReference type="InterPro" id="IPR011333">
    <property type="entry name" value="SKP1/BTB/POZ_sf"/>
</dbReference>
<dbReference type="PANTHER" id="PTHR24412">
    <property type="entry name" value="KELCH PROTEIN"/>
    <property type="match status" value="1"/>
</dbReference>
<name>A0AAD9MZ82_9ANNE</name>
<dbReference type="Proteomes" id="UP001208570">
    <property type="component" value="Unassembled WGS sequence"/>
</dbReference>
<dbReference type="Pfam" id="PF07707">
    <property type="entry name" value="BACK"/>
    <property type="match status" value="1"/>
</dbReference>
<dbReference type="CDD" id="cd18186">
    <property type="entry name" value="BTB_POZ_ZBTB_KLHL-like"/>
    <property type="match status" value="1"/>
</dbReference>
<keyword evidence="1" id="KW-0880">Kelch repeat</keyword>
<dbReference type="InterPro" id="IPR001229">
    <property type="entry name" value="Jacalin-like_lectin_dom"/>
</dbReference>
<dbReference type="SUPFAM" id="SSF54695">
    <property type="entry name" value="POZ domain"/>
    <property type="match status" value="1"/>
</dbReference>
<accession>A0AAD9MZ82</accession>
<dbReference type="SUPFAM" id="SSF51101">
    <property type="entry name" value="Mannose-binding lectins"/>
    <property type="match status" value="1"/>
</dbReference>
<dbReference type="Pfam" id="PF01419">
    <property type="entry name" value="Jacalin"/>
    <property type="match status" value="1"/>
</dbReference>
<gene>
    <name evidence="4" type="ORF">LSH36_463g01021</name>
</gene>
<sequence length="499" mass="55612">MAVGGDDAGRTFQRSRSVIHSLSQDDEPVCIQLDKKLGHQLVCSLKKNRYSFTDVTLLVDGEQIRAHKIILSAFSPYFEALLSPNMLEGNKEEIEIHNLNALALETMIDFAYSGTIRYSHNTVQDLLETANFLGVKIVQHECVKYIVKQLDSQNCADIYNLGKQIGEEFMFKSAMKYFIDNFVMLSKSVEFLNMPAEMIFELVNAENVQFVEPDSVPIPANQEQGILHAVLRYVGHNENKRLALLPGFMQGIRLPVLLPSMLTKLKEHKLVKKSPNSLALVEKALTVKPELSFMKDAEPWRKPRNNKLIVSLWSRPFAGGGQVSNIVQRFNDAIEVPLTAYVKAMKMHMRRWDGRQVWGGFEVTHSNGYIVQHGGKDYGHEVYEFVLGEGEVITSVDINAGFMIDRITFNTSKNRVLGPYGGSGGSTYHNGHSGKDKLSGYLVCSSGAVVDTQGSLGINSLKFIWAHSEVRIPEPIITASDYSDIDSGEDLSACGDISD</sequence>
<keyword evidence="2" id="KW-0677">Repeat</keyword>
<dbReference type="InterPro" id="IPR036404">
    <property type="entry name" value="Jacalin-like_lectin_dom_sf"/>
</dbReference>
<protein>
    <recommendedName>
        <fullName evidence="3">BTB domain-containing protein</fullName>
    </recommendedName>
</protein>
<dbReference type="Gene3D" id="3.30.710.10">
    <property type="entry name" value="Potassium Channel Kv1.1, Chain A"/>
    <property type="match status" value="1"/>
</dbReference>
<dbReference type="Gene3D" id="1.25.40.420">
    <property type="match status" value="1"/>
</dbReference>
<dbReference type="SMART" id="SM00875">
    <property type="entry name" value="BACK"/>
    <property type="match status" value="1"/>
</dbReference>
<dbReference type="PANTHER" id="PTHR24412:SF497">
    <property type="entry name" value="KELCH-LIKE PROTEIN 18"/>
    <property type="match status" value="1"/>
</dbReference>
<dbReference type="InterPro" id="IPR011705">
    <property type="entry name" value="BACK"/>
</dbReference>
<dbReference type="InterPro" id="IPR000210">
    <property type="entry name" value="BTB/POZ_dom"/>
</dbReference>
<proteinExistence type="predicted"/>
<organism evidence="4 5">
    <name type="scientific">Paralvinella palmiformis</name>
    <dbReference type="NCBI Taxonomy" id="53620"/>
    <lineage>
        <taxon>Eukaryota</taxon>
        <taxon>Metazoa</taxon>
        <taxon>Spiralia</taxon>
        <taxon>Lophotrochozoa</taxon>
        <taxon>Annelida</taxon>
        <taxon>Polychaeta</taxon>
        <taxon>Sedentaria</taxon>
        <taxon>Canalipalpata</taxon>
        <taxon>Terebellida</taxon>
        <taxon>Terebelliformia</taxon>
        <taxon>Alvinellidae</taxon>
        <taxon>Paralvinella</taxon>
    </lineage>
</organism>
<evidence type="ECO:0000313" key="4">
    <source>
        <dbReference type="EMBL" id="KAK2149171.1"/>
    </source>
</evidence>
<dbReference type="AlphaFoldDB" id="A0AAD9MZ82"/>
<reference evidence="4" key="1">
    <citation type="journal article" date="2023" name="Mol. Biol. Evol.">
        <title>Third-Generation Sequencing Reveals the Adaptive Role of the Epigenome in Three Deep-Sea Polychaetes.</title>
        <authorList>
            <person name="Perez M."/>
            <person name="Aroh O."/>
            <person name="Sun Y."/>
            <person name="Lan Y."/>
            <person name="Juniper S.K."/>
            <person name="Young C.R."/>
            <person name="Angers B."/>
            <person name="Qian P.Y."/>
        </authorList>
    </citation>
    <scope>NUCLEOTIDE SEQUENCE</scope>
    <source>
        <strain evidence="4">P08H-3</strain>
    </source>
</reference>
<keyword evidence="5" id="KW-1185">Reference proteome</keyword>
<comment type="caution">
    <text evidence="4">The sequence shown here is derived from an EMBL/GenBank/DDBJ whole genome shotgun (WGS) entry which is preliminary data.</text>
</comment>
<evidence type="ECO:0000256" key="1">
    <source>
        <dbReference type="ARBA" id="ARBA00022441"/>
    </source>
</evidence>
<dbReference type="Gene3D" id="2.100.10.30">
    <property type="entry name" value="Jacalin-like lectin domain"/>
    <property type="match status" value="1"/>
</dbReference>
<evidence type="ECO:0000313" key="5">
    <source>
        <dbReference type="Proteomes" id="UP001208570"/>
    </source>
</evidence>